<sequence length="514" mass="53497">MAQAWPKAKPKLTQEAFDEAVTTNIEDFDMSREDAIKSAIEEFNVQGYDMTGVVTNLAGSDMDSHPIALASQGLKEACDGKGSLAEALEALANSLKEFTADPAAAASGAGAAASASASTAASAASNNKSAANIGGMNNIAPTGGPALTQEAYVIAHKGGAMQSLLAACRQLQAAGEADQAQLLQALGLLQVLLAWLETRDAFPDAQGVELVHELLKAEGSGHSVRSAAAAVAEAAAKGVEETKCKLVEGGVAATLLELLQQPEAPLELIGAACGVVRSVTTADDERPPASKAFMHARVLAKSHAAIRVLLAVLRRVPAATHPATVVRVLGTVRQVAANEEICREFTDDGGVISCLGVLRDSIANKEVAKACLGALRQLAHSDTVKRLLAEHGAVELAARVVEQHSGADDIAEVALGLLGNMMLRQPEICTQAAEAGVPELVVDLMNRWPARAPVQRQACLVTRIMVARNPELRPAYLERGVEPLLRAAKTAHPASCKDVGSAALRDLGLDNYND</sequence>
<evidence type="ECO:0008006" key="5">
    <source>
        <dbReference type="Google" id="ProtNLM"/>
    </source>
</evidence>
<keyword evidence="4" id="KW-1185">Reference proteome</keyword>
<feature type="repeat" description="ARM" evidence="2">
    <location>
        <begin position="250"/>
        <end position="286"/>
    </location>
</feature>
<dbReference type="Gene3D" id="1.25.10.10">
    <property type="entry name" value="Leucine-rich Repeat Variant"/>
    <property type="match status" value="2"/>
</dbReference>
<reference evidence="3" key="1">
    <citation type="journal article" date="2020" name="bioRxiv">
        <title>Comparative genomics of Chlamydomonas.</title>
        <authorList>
            <person name="Craig R.J."/>
            <person name="Hasan A.R."/>
            <person name="Ness R.W."/>
            <person name="Keightley P.D."/>
        </authorList>
    </citation>
    <scope>NUCLEOTIDE SEQUENCE</scope>
    <source>
        <strain evidence="3">CCAP 11/173</strain>
    </source>
</reference>
<evidence type="ECO:0000313" key="4">
    <source>
        <dbReference type="Proteomes" id="UP000613740"/>
    </source>
</evidence>
<dbReference type="PROSITE" id="PS50176">
    <property type="entry name" value="ARM_REPEAT"/>
    <property type="match status" value="1"/>
</dbReference>
<dbReference type="SMART" id="SM00185">
    <property type="entry name" value="ARM"/>
    <property type="match status" value="3"/>
</dbReference>
<organism evidence="3 4">
    <name type="scientific">Chlamydomonas schloesseri</name>
    <dbReference type="NCBI Taxonomy" id="2026947"/>
    <lineage>
        <taxon>Eukaryota</taxon>
        <taxon>Viridiplantae</taxon>
        <taxon>Chlorophyta</taxon>
        <taxon>core chlorophytes</taxon>
        <taxon>Chlorophyceae</taxon>
        <taxon>CS clade</taxon>
        <taxon>Chlamydomonadales</taxon>
        <taxon>Chlamydomonadaceae</taxon>
        <taxon>Chlamydomonas</taxon>
    </lineage>
</organism>
<dbReference type="InterPro" id="IPR011989">
    <property type="entry name" value="ARM-like"/>
</dbReference>
<dbReference type="InterPro" id="IPR016024">
    <property type="entry name" value="ARM-type_fold"/>
</dbReference>
<dbReference type="AlphaFoldDB" id="A0A835TNE5"/>
<evidence type="ECO:0000256" key="2">
    <source>
        <dbReference type="PROSITE-ProRule" id="PRU00259"/>
    </source>
</evidence>
<dbReference type="PANTHER" id="PTHR22895:SF0">
    <property type="entry name" value="ARMADILLO REPEAT-CONTAINING PROTEIN 6"/>
    <property type="match status" value="1"/>
</dbReference>
<gene>
    <name evidence="3" type="ORF">HYH02_009658</name>
</gene>
<dbReference type="Proteomes" id="UP000613740">
    <property type="component" value="Unassembled WGS sequence"/>
</dbReference>
<dbReference type="InterPro" id="IPR000225">
    <property type="entry name" value="Armadillo"/>
</dbReference>
<proteinExistence type="predicted"/>
<dbReference type="PANTHER" id="PTHR22895">
    <property type="entry name" value="ARMADILLO REPEAT-CONTAINING PROTEIN 6"/>
    <property type="match status" value="1"/>
</dbReference>
<evidence type="ECO:0000313" key="3">
    <source>
        <dbReference type="EMBL" id="KAG2442170.1"/>
    </source>
</evidence>
<dbReference type="SUPFAM" id="SSF48371">
    <property type="entry name" value="ARM repeat"/>
    <property type="match status" value="1"/>
</dbReference>
<dbReference type="OrthoDB" id="449062at2759"/>
<evidence type="ECO:0000256" key="1">
    <source>
        <dbReference type="ARBA" id="ARBA00022737"/>
    </source>
</evidence>
<name>A0A835TNE5_9CHLO</name>
<keyword evidence="1" id="KW-0677">Repeat</keyword>
<protein>
    <recommendedName>
        <fullName evidence="5">Armadillo repeat-containing protein 6</fullName>
    </recommendedName>
</protein>
<dbReference type="EMBL" id="JAEHOD010000033">
    <property type="protein sequence ID" value="KAG2442170.1"/>
    <property type="molecule type" value="Genomic_DNA"/>
</dbReference>
<comment type="caution">
    <text evidence="3">The sequence shown here is derived from an EMBL/GenBank/DDBJ whole genome shotgun (WGS) entry which is preliminary data.</text>
</comment>
<accession>A0A835TNE5</accession>